<accession>A0A9D5Q6F4</accession>
<sequence length="159" mass="17667">MIISNSTPLIAFARIGAFPLLQRLVKQLVIPTAVAHEIAEYGPEQPGFIDVTQESWITVQTVQSQQHVQLLLPTLDRGEAEVIALAVEQQARLVLIDELTGRQVAESLGIPITGSVGLLIQAKQRGDILAIRPYIDAMLEQGIRYSQRFIQQVLRYVDE</sequence>
<organism evidence="1 2">
    <name type="scientific">candidate division KSB3 bacterium</name>
    <dbReference type="NCBI Taxonomy" id="2044937"/>
    <lineage>
        <taxon>Bacteria</taxon>
        <taxon>candidate division KSB3</taxon>
    </lineage>
</organism>
<dbReference type="Proteomes" id="UP000649604">
    <property type="component" value="Unassembled WGS sequence"/>
</dbReference>
<gene>
    <name evidence="1" type="ORF">GF339_11475</name>
</gene>
<evidence type="ECO:0000313" key="2">
    <source>
        <dbReference type="Proteomes" id="UP000649604"/>
    </source>
</evidence>
<dbReference type="InterPro" id="IPR021799">
    <property type="entry name" value="PIN-like_prokaryotic"/>
</dbReference>
<proteinExistence type="predicted"/>
<comment type="caution">
    <text evidence="1">The sequence shown here is derived from an EMBL/GenBank/DDBJ whole genome shotgun (WGS) entry which is preliminary data.</text>
</comment>
<dbReference type="EMBL" id="WJJP01000373">
    <property type="protein sequence ID" value="MBD3325197.1"/>
    <property type="molecule type" value="Genomic_DNA"/>
</dbReference>
<dbReference type="PANTHER" id="PTHR39550">
    <property type="entry name" value="SLL0658 PROTEIN"/>
    <property type="match status" value="1"/>
</dbReference>
<evidence type="ECO:0000313" key="1">
    <source>
        <dbReference type="EMBL" id="MBD3325197.1"/>
    </source>
</evidence>
<dbReference type="AlphaFoldDB" id="A0A9D5Q6F4"/>
<protein>
    <submittedName>
        <fullName evidence="1">DUF3368 domain-containing protein</fullName>
    </submittedName>
</protein>
<dbReference type="PANTHER" id="PTHR39550:SF1">
    <property type="entry name" value="SLL0658 PROTEIN"/>
    <property type="match status" value="1"/>
</dbReference>
<dbReference type="Pfam" id="PF11848">
    <property type="entry name" value="DUF3368"/>
    <property type="match status" value="1"/>
</dbReference>
<name>A0A9D5Q6F4_9BACT</name>
<reference evidence="1" key="1">
    <citation type="submission" date="2019-11" db="EMBL/GenBank/DDBJ databases">
        <title>Microbial mats filling the niche in hypersaline microbial mats.</title>
        <authorList>
            <person name="Wong H.L."/>
            <person name="Macleod F.I."/>
            <person name="White R.A. III"/>
            <person name="Burns B.P."/>
        </authorList>
    </citation>
    <scope>NUCLEOTIDE SEQUENCE</scope>
    <source>
        <strain evidence="1">Rbin_158</strain>
    </source>
</reference>